<evidence type="ECO:0000313" key="2">
    <source>
        <dbReference type="EMBL" id="SYZ69957.1"/>
    </source>
</evidence>
<dbReference type="PANTHER" id="PTHR39666:SF1">
    <property type="entry name" value="NUCLEAR PORE COMPLEX NUP2_50_61 DOMAIN-CONTAINING PROTEIN"/>
    <property type="match status" value="1"/>
</dbReference>
<dbReference type="EMBL" id="LS997634">
    <property type="protein sequence ID" value="SYZ69957.1"/>
    <property type="molecule type" value="Genomic_DNA"/>
</dbReference>
<dbReference type="Proteomes" id="UP000319462">
    <property type="component" value="Chromosome 35"/>
</dbReference>
<reference evidence="2 3" key="1">
    <citation type="submission" date="2018-09" db="EMBL/GenBank/DDBJ databases">
        <authorList>
            <person name="Peiro R."/>
            <person name="Begona"/>
            <person name="Cbmso G."/>
            <person name="Lopez M."/>
            <person name="Gonzalez S."/>
        </authorList>
    </citation>
    <scope>NUCLEOTIDE SEQUENCE [LARGE SCALE GENOMIC DNA]</scope>
</reference>
<evidence type="ECO:0000313" key="3">
    <source>
        <dbReference type="Proteomes" id="UP000319462"/>
    </source>
</evidence>
<organism evidence="2 3">
    <name type="scientific">Leishmania braziliensis MHOM/BR/75/M2904</name>
    <dbReference type="NCBI Taxonomy" id="420245"/>
    <lineage>
        <taxon>Eukaryota</taxon>
        <taxon>Discoba</taxon>
        <taxon>Euglenozoa</taxon>
        <taxon>Kinetoplastea</taxon>
        <taxon>Metakinetoplastina</taxon>
        <taxon>Trypanosomatida</taxon>
        <taxon>Trypanosomatidae</taxon>
        <taxon>Leishmaniinae</taxon>
        <taxon>Leishmania</taxon>
        <taxon>Leishmania braziliensis species complex</taxon>
    </lineage>
</organism>
<dbReference type="PANTHER" id="PTHR39666">
    <property type="entry name" value="RANBP2-TYPE DOMAIN-CONTAINING PROTEIN"/>
    <property type="match status" value="1"/>
</dbReference>
<evidence type="ECO:0000256" key="1">
    <source>
        <dbReference type="SAM" id="MobiDB-lite"/>
    </source>
</evidence>
<protein>
    <submittedName>
        <fullName evidence="2">Hypothetical_protein</fullName>
    </submittedName>
</protein>
<feature type="region of interest" description="Disordered" evidence="1">
    <location>
        <begin position="115"/>
        <end position="134"/>
    </location>
</feature>
<accession>A0A3P3ZIM0</accession>
<sequence length="232" mass="25239">MKFHVVGGPLAFTISLEAKDTDSFTSIFKKVQQAAGNGTALDAYDLYTATRSPLTGELVAASGPLRPTDTPATLHLDCKQSDPHLLLLVRKGVGNDRGSMQNSLLYSTTAVGDAGSQGSAATASTSPSPMCTPRTTEEYRRRMRAMYLKYDPRQLHKVEEALHLYRGYEEDVLQQLVKRYGPEPASEDVDPLRLRPTVVPTCDADVHEGVPALSALAKEALHVISLRTTIDL</sequence>
<feature type="compositionally biased region" description="Low complexity" evidence="1">
    <location>
        <begin position="115"/>
        <end position="129"/>
    </location>
</feature>
<gene>
    <name evidence="2" type="ORF">LBRM2904_35.1390</name>
</gene>
<name>A0A3P3ZIM0_LEIBR</name>
<dbReference type="AlphaFoldDB" id="A0A3P3ZIM0"/>
<proteinExistence type="predicted"/>